<feature type="compositionally biased region" description="Basic and acidic residues" evidence="1">
    <location>
        <begin position="447"/>
        <end position="456"/>
    </location>
</feature>
<evidence type="ECO:0000313" key="4">
    <source>
        <dbReference type="Proteomes" id="UP000662939"/>
    </source>
</evidence>
<feature type="compositionally biased region" description="Pro residues" evidence="1">
    <location>
        <begin position="374"/>
        <end position="387"/>
    </location>
</feature>
<protein>
    <submittedName>
        <fullName evidence="3">Uncharacterized protein</fullName>
    </submittedName>
</protein>
<sequence>MDYRMAIAAVAFALAGGVLTSLAAIALGSVRAAEKWPSAPKPKIARPVSLIGVTLGLLLWLGGAALAVWFFVPANTSDTLRLVYAAAAGATALVVGVVACQKIANGIELRELIELPEHPSPPPPVPVSSTQYAQPDDIGAQHDAAPLQIESARPPGVPEYAPELQPSDPRPGPFLPGGGEVSVSPPRAPAPRWADAPTYMPIRHDEPETRPGDAWPAPTQGPQPMPPYVSQPPQGPHNDVPIAQAGRWPSDAPRETGLPQQSHPLGGPQEHQSPPPGSQAQPWQGIDPHQQGPPAPMEPQRAIDPLADQGHPLPGEAAGADASTVDPAGDGRVHSDLDSFQPVGESALGDVGFKDSGLPEPNLASPGQPIGPAVSPPPSQGEAPPQPGESENPHGGEAASSEDTDSEPSDLPRLQTQQQAPNPLLEASTEMPPTAVAAVAPPATESRSSDADKAPGEAELAGVQAQPVSSQPVSGSSVEEVIHEAEPGWVYTDEQGGYFAAVAQSNGGVGLLSLTDFTVIPAEQHPGPLTLVGSVEATVWPMGGEESS</sequence>
<feature type="transmembrane region" description="Helical" evidence="2">
    <location>
        <begin position="79"/>
        <end position="99"/>
    </location>
</feature>
<dbReference type="AlphaFoldDB" id="A0A895XV37"/>
<dbReference type="Proteomes" id="UP000662939">
    <property type="component" value="Chromosome"/>
</dbReference>
<proteinExistence type="predicted"/>
<feature type="transmembrane region" description="Helical" evidence="2">
    <location>
        <begin position="48"/>
        <end position="72"/>
    </location>
</feature>
<reference evidence="3" key="1">
    <citation type="submission" date="2021-02" db="EMBL/GenBank/DDBJ databases">
        <title>Natronoglycomyces albus gen. nov., sp. nov, a haloalkaliphilic actinobacterium from a soda solonchak soil.</title>
        <authorList>
            <person name="Sorokin D.Y."/>
            <person name="Khijniak T.V."/>
            <person name="Zakharycheva A.P."/>
            <person name="Boueva O.V."/>
            <person name="Ariskina E.V."/>
            <person name="Hahnke R.L."/>
            <person name="Bunk B."/>
            <person name="Sproer C."/>
            <person name="Schumann P."/>
            <person name="Evtushenko L.I."/>
            <person name="Kublanov I.V."/>
        </authorList>
    </citation>
    <scope>NUCLEOTIDE SEQUENCE</scope>
    <source>
        <strain evidence="3">DSM 106290</strain>
    </source>
</reference>
<evidence type="ECO:0000256" key="1">
    <source>
        <dbReference type="SAM" id="MobiDB-lite"/>
    </source>
</evidence>
<accession>A0A895XV37</accession>
<dbReference type="EMBL" id="CP070496">
    <property type="protein sequence ID" value="QSB05508.1"/>
    <property type="molecule type" value="Genomic_DNA"/>
</dbReference>
<feature type="compositionally biased region" description="Basic and acidic residues" evidence="1">
    <location>
        <begin position="202"/>
        <end position="211"/>
    </location>
</feature>
<feature type="compositionally biased region" description="Low complexity" evidence="1">
    <location>
        <begin position="462"/>
        <end position="479"/>
    </location>
</feature>
<gene>
    <name evidence="3" type="ORF">JQS30_00765</name>
</gene>
<keyword evidence="2" id="KW-1133">Transmembrane helix</keyword>
<feature type="compositionally biased region" description="Pro residues" evidence="1">
    <location>
        <begin position="219"/>
        <end position="235"/>
    </location>
</feature>
<evidence type="ECO:0000256" key="2">
    <source>
        <dbReference type="SAM" id="Phobius"/>
    </source>
</evidence>
<keyword evidence="4" id="KW-1185">Reference proteome</keyword>
<evidence type="ECO:0000313" key="3">
    <source>
        <dbReference type="EMBL" id="QSB05508.1"/>
    </source>
</evidence>
<dbReference type="RefSeq" id="WP_213171516.1">
    <property type="nucleotide sequence ID" value="NZ_CP070496.1"/>
</dbReference>
<feature type="region of interest" description="Disordered" evidence="1">
    <location>
        <begin position="115"/>
        <end position="134"/>
    </location>
</feature>
<feature type="compositionally biased region" description="Low complexity" evidence="1">
    <location>
        <begin position="432"/>
        <end position="444"/>
    </location>
</feature>
<keyword evidence="2" id="KW-0812">Transmembrane</keyword>
<name>A0A895XV37_9ACTN</name>
<feature type="region of interest" description="Disordered" evidence="1">
    <location>
        <begin position="151"/>
        <end position="479"/>
    </location>
</feature>
<dbReference type="KEGG" id="nav:JQS30_00765"/>
<organism evidence="3 4">
    <name type="scientific">Natronoglycomyces albus</name>
    <dbReference type="NCBI Taxonomy" id="2811108"/>
    <lineage>
        <taxon>Bacteria</taxon>
        <taxon>Bacillati</taxon>
        <taxon>Actinomycetota</taxon>
        <taxon>Actinomycetes</taxon>
        <taxon>Glycomycetales</taxon>
        <taxon>Glycomycetaceae</taxon>
        <taxon>Natronoglycomyces</taxon>
    </lineage>
</organism>
<keyword evidence="2" id="KW-0472">Membrane</keyword>